<evidence type="ECO:0000259" key="6">
    <source>
        <dbReference type="Pfam" id="PF00389"/>
    </source>
</evidence>
<dbReference type="PROSITE" id="PS00065">
    <property type="entry name" value="D_2_HYDROXYACID_DH_1"/>
    <property type="match status" value="1"/>
</dbReference>
<comment type="similarity">
    <text evidence="1 5">Belongs to the D-isomer specific 2-hydroxyacid dehydrogenase family.</text>
</comment>
<dbReference type="Pfam" id="PF00389">
    <property type="entry name" value="2-Hacid_dh"/>
    <property type="match status" value="1"/>
</dbReference>
<dbReference type="PANTHER" id="PTHR42789:SF1">
    <property type="entry name" value="D-ISOMER SPECIFIC 2-HYDROXYACID DEHYDROGENASE FAMILY PROTEIN (AFU_ORTHOLOGUE AFUA_6G10090)"/>
    <property type="match status" value="1"/>
</dbReference>
<accession>A0A1I3XVN7</accession>
<dbReference type="SUPFAM" id="SSF51735">
    <property type="entry name" value="NAD(P)-binding Rossmann-fold domains"/>
    <property type="match status" value="1"/>
</dbReference>
<dbReference type="InterPro" id="IPR036291">
    <property type="entry name" value="NAD(P)-bd_dom_sf"/>
</dbReference>
<evidence type="ECO:0000256" key="1">
    <source>
        <dbReference type="ARBA" id="ARBA00005854"/>
    </source>
</evidence>
<evidence type="ECO:0000256" key="5">
    <source>
        <dbReference type="RuleBase" id="RU003719"/>
    </source>
</evidence>
<dbReference type="Pfam" id="PF02826">
    <property type="entry name" value="2-Hacid_dh_C"/>
    <property type="match status" value="1"/>
</dbReference>
<proteinExistence type="inferred from homology"/>
<feature type="domain" description="D-isomer specific 2-hydroxyacid dehydrogenase catalytic" evidence="6">
    <location>
        <begin position="18"/>
        <end position="314"/>
    </location>
</feature>
<dbReference type="InterPro" id="IPR029753">
    <property type="entry name" value="D-isomer_DH_CS"/>
</dbReference>
<dbReference type="InterPro" id="IPR029752">
    <property type="entry name" value="D-isomer_DH_CS1"/>
</dbReference>
<feature type="domain" description="D-isomer specific 2-hydroxyacid dehydrogenase NAD-binding" evidence="7">
    <location>
        <begin position="109"/>
        <end position="281"/>
    </location>
</feature>
<dbReference type="SUPFAM" id="SSF52283">
    <property type="entry name" value="Formate/glycerate dehydrogenase catalytic domain-like"/>
    <property type="match status" value="1"/>
</dbReference>
<dbReference type="InterPro" id="IPR050857">
    <property type="entry name" value="D-2-hydroxyacid_DH"/>
</dbReference>
<organism evidence="8 9">
    <name type="scientific">Candidatus Pantoea symbiotica</name>
    <dbReference type="NCBI Taxonomy" id="1884370"/>
    <lineage>
        <taxon>Bacteria</taxon>
        <taxon>Pseudomonadati</taxon>
        <taxon>Pseudomonadota</taxon>
        <taxon>Gammaproteobacteria</taxon>
        <taxon>Enterobacterales</taxon>
        <taxon>Erwiniaceae</taxon>
        <taxon>Pantoea</taxon>
    </lineage>
</organism>
<name>A0A1I3XVN7_9GAMM</name>
<gene>
    <name evidence="8" type="ORF">SAMN05518863_105299</name>
</gene>
<comment type="caution">
    <text evidence="8">The sequence shown here is derived from an EMBL/GenBank/DDBJ whole genome shotgun (WGS) entry which is preliminary data.</text>
</comment>
<dbReference type="EMBL" id="FOSD01000005">
    <property type="protein sequence ID" value="SFK23572.1"/>
    <property type="molecule type" value="Genomic_DNA"/>
</dbReference>
<dbReference type="Gene3D" id="3.40.50.720">
    <property type="entry name" value="NAD(P)-binding Rossmann-like Domain"/>
    <property type="match status" value="2"/>
</dbReference>
<evidence type="ECO:0000256" key="2">
    <source>
        <dbReference type="ARBA" id="ARBA00022605"/>
    </source>
</evidence>
<evidence type="ECO:0000256" key="4">
    <source>
        <dbReference type="ARBA" id="ARBA00023027"/>
    </source>
</evidence>
<evidence type="ECO:0000313" key="8">
    <source>
        <dbReference type="EMBL" id="SFK23572.1"/>
    </source>
</evidence>
<keyword evidence="3 5" id="KW-0560">Oxidoreductase</keyword>
<evidence type="ECO:0000259" key="7">
    <source>
        <dbReference type="Pfam" id="PF02826"/>
    </source>
</evidence>
<dbReference type="PANTHER" id="PTHR42789">
    <property type="entry name" value="D-ISOMER SPECIFIC 2-HYDROXYACID DEHYDROGENASE FAMILY PROTEIN (AFU_ORTHOLOGUE AFUA_6G10090)"/>
    <property type="match status" value="1"/>
</dbReference>
<keyword evidence="9" id="KW-1185">Reference proteome</keyword>
<keyword evidence="4" id="KW-0520">NAD</keyword>
<dbReference type="RefSeq" id="WP_008108548.1">
    <property type="nucleotide sequence ID" value="NZ_FOSD01000005.1"/>
</dbReference>
<dbReference type="InterPro" id="IPR006139">
    <property type="entry name" value="D-isomer_2_OHA_DH_cat_dom"/>
</dbReference>
<evidence type="ECO:0000313" key="9">
    <source>
        <dbReference type="Proteomes" id="UP000198841"/>
    </source>
</evidence>
<dbReference type="CDD" id="cd12172">
    <property type="entry name" value="PGDH_like_2"/>
    <property type="match status" value="1"/>
</dbReference>
<keyword evidence="2" id="KW-0028">Amino-acid biosynthesis</keyword>
<reference evidence="8 9" key="1">
    <citation type="submission" date="2016-10" db="EMBL/GenBank/DDBJ databases">
        <authorList>
            <person name="Varghese N."/>
            <person name="Submissions S."/>
        </authorList>
    </citation>
    <scope>NUCLEOTIDE SEQUENCE [LARGE SCALE GENOMIC DNA]</scope>
    <source>
        <strain evidence="8 9">YR512</strain>
    </source>
</reference>
<dbReference type="Proteomes" id="UP000198841">
    <property type="component" value="Unassembled WGS sequence"/>
</dbReference>
<dbReference type="InterPro" id="IPR006140">
    <property type="entry name" value="D-isomer_DH_NAD-bd"/>
</dbReference>
<dbReference type="PROSITE" id="PS00671">
    <property type="entry name" value="D_2_HYDROXYACID_DH_3"/>
    <property type="match status" value="1"/>
</dbReference>
<sequence>MKVICTSPSFAKYDATPIATLQQHGFELISLPADAPLSALEPHLADTVAMIVAFTDINEELLALTPQLKIVCKHGVGVDNINLEATRARGIYVTNVPDANKHAVADFAFALILNSARQITQAAIETRAGSWPRIFATDVYGKTLGIIGLGNIGKQVALRAKGFNMRVIAFDFYPDEQFAAEHGIEFVTLDQLTETSDFITLHMPLTDKTHNLFDAARLKRMKKTAFLINASRGGVVNEQDLYQALLDNVIAGAAADVFVQEPLTEHPLFTLCNFIPTSHIAGYTDGAISAIGERCVSQIVQCIQQGERPINVMNGLE</sequence>
<protein>
    <submittedName>
        <fullName evidence="8">D-3-phosphoglycerate dehydrogenase</fullName>
    </submittedName>
</protein>
<evidence type="ECO:0000256" key="3">
    <source>
        <dbReference type="ARBA" id="ARBA00023002"/>
    </source>
</evidence>